<dbReference type="AlphaFoldDB" id="A0A6A3KDS4"/>
<accession>A0A6A3KDS4</accession>
<organism evidence="2 3">
    <name type="scientific">Phytophthora rubi</name>
    <dbReference type="NCBI Taxonomy" id="129364"/>
    <lineage>
        <taxon>Eukaryota</taxon>
        <taxon>Sar</taxon>
        <taxon>Stramenopiles</taxon>
        <taxon>Oomycota</taxon>
        <taxon>Peronosporomycetes</taxon>
        <taxon>Peronosporales</taxon>
        <taxon>Peronosporaceae</taxon>
        <taxon>Phytophthora</taxon>
    </lineage>
</organism>
<dbReference type="InterPro" id="IPR018247">
    <property type="entry name" value="EF_Hand_1_Ca_BS"/>
</dbReference>
<dbReference type="SUPFAM" id="SSF47473">
    <property type="entry name" value="EF-hand"/>
    <property type="match status" value="1"/>
</dbReference>
<dbReference type="Proteomes" id="UP000435112">
    <property type="component" value="Unassembled WGS sequence"/>
</dbReference>
<dbReference type="PROSITE" id="PS00018">
    <property type="entry name" value="EF_HAND_1"/>
    <property type="match status" value="1"/>
</dbReference>
<proteinExistence type="predicted"/>
<evidence type="ECO:0000256" key="1">
    <source>
        <dbReference type="ARBA" id="ARBA00022837"/>
    </source>
</evidence>
<protein>
    <submittedName>
        <fullName evidence="2">Uncharacterized protein</fullName>
    </submittedName>
</protein>
<keyword evidence="1" id="KW-0106">Calcium</keyword>
<evidence type="ECO:0000313" key="2">
    <source>
        <dbReference type="EMBL" id="KAE9004722.1"/>
    </source>
</evidence>
<sequence length="83" mass="9128">MASFTRCDVDNSGEIDYSELFGSVPEKKAQAKEFNDDRAISVGHGLTLSDVDAKLLTVKFVADKDGFAIYCRVLIPRLLECAL</sequence>
<name>A0A6A3KDS4_9STRA</name>
<dbReference type="InterPro" id="IPR011992">
    <property type="entry name" value="EF-hand-dom_pair"/>
</dbReference>
<gene>
    <name evidence="2" type="ORF">PR002_g16982</name>
</gene>
<evidence type="ECO:0000313" key="3">
    <source>
        <dbReference type="Proteomes" id="UP000435112"/>
    </source>
</evidence>
<dbReference type="EMBL" id="QXFU01001333">
    <property type="protein sequence ID" value="KAE9004722.1"/>
    <property type="molecule type" value="Genomic_DNA"/>
</dbReference>
<reference evidence="2 3" key="1">
    <citation type="submission" date="2018-09" db="EMBL/GenBank/DDBJ databases">
        <title>Genomic investigation of the strawberry pathogen Phytophthora fragariae indicates pathogenicity is determined by transcriptional variation in three key races.</title>
        <authorList>
            <person name="Adams T.M."/>
            <person name="Armitage A.D."/>
            <person name="Sobczyk M.K."/>
            <person name="Bates H.J."/>
            <person name="Dunwell J.M."/>
            <person name="Nellist C.F."/>
            <person name="Harrison R.J."/>
        </authorList>
    </citation>
    <scope>NUCLEOTIDE SEQUENCE [LARGE SCALE GENOMIC DNA]</scope>
    <source>
        <strain evidence="2 3">SCRP324</strain>
    </source>
</reference>
<comment type="caution">
    <text evidence="2">The sequence shown here is derived from an EMBL/GenBank/DDBJ whole genome shotgun (WGS) entry which is preliminary data.</text>
</comment>